<dbReference type="RefSeq" id="WP_311036781.1">
    <property type="nucleotide sequence ID" value="NZ_CP117522.1"/>
</dbReference>
<keyword evidence="2" id="KW-1185">Reference proteome</keyword>
<reference evidence="1 2" key="1">
    <citation type="submission" date="2023-02" db="EMBL/GenBank/DDBJ databases">
        <title>Streptomyces sp. SCA4-21 with antifungal activity against Fusarium oxysporum f. sp. cubense, Streptomyces sp. SCA2-17 with antifungal activity against Fusarium oxysporum f. sp. cubense.</title>
        <authorList>
            <person name="Qi D."/>
        </authorList>
    </citation>
    <scope>NUCLEOTIDE SEQUENCE [LARGE SCALE GENOMIC DNA]</scope>
    <source>
        <strain evidence="1 2">SCA4-21</strain>
    </source>
</reference>
<sequence>MIRTSPALPEVLALLPTPAATQYLTWSVLAGQEDPPRVALQRVSKPIGTTAARWQTVPVRELVEEAMRRFAHTRTQADAWLAPRLHATLRMTRAEAADPELWNFVSLVVAPDYVVWRHRGAVTSATPKPTAPTDRFVGTHHKQAFARLWWAAEMFRDGEDYRSAEFACGNQDVLNTALKLNAIDHRPTALALLRILRNLAERKAPRLGDHVNALASEINLVRSTLMCDFIAPVEPPDADAVLDWIAEGEAAPPVPLESLPEGPRDGRVPETSVDVLVNIFEKIHEESTHLRRRGATIGGSGTRVSLAKPGV</sequence>
<dbReference type="Pfam" id="PF19866">
    <property type="entry name" value="DUF6339"/>
    <property type="match status" value="1"/>
</dbReference>
<accession>A0ABY9UZ93</accession>
<dbReference type="Proteomes" id="UP001305606">
    <property type="component" value="Chromosome"/>
</dbReference>
<proteinExistence type="predicted"/>
<name>A0ABY9UZ93_9ACTN</name>
<organism evidence="1 2">
    <name type="scientific">Streptomyces luomodiensis</name>
    <dbReference type="NCBI Taxonomy" id="3026192"/>
    <lineage>
        <taxon>Bacteria</taxon>
        <taxon>Bacillati</taxon>
        <taxon>Actinomycetota</taxon>
        <taxon>Actinomycetes</taxon>
        <taxon>Kitasatosporales</taxon>
        <taxon>Streptomycetaceae</taxon>
        <taxon>Streptomyces</taxon>
    </lineage>
</organism>
<gene>
    <name evidence="1" type="ORF">PS467_22560</name>
</gene>
<evidence type="ECO:0000313" key="1">
    <source>
        <dbReference type="EMBL" id="WNE97910.1"/>
    </source>
</evidence>
<protein>
    <submittedName>
        <fullName evidence="1">DUF6339 family protein</fullName>
    </submittedName>
</protein>
<dbReference type="EMBL" id="CP117522">
    <property type="protein sequence ID" value="WNE97910.1"/>
    <property type="molecule type" value="Genomic_DNA"/>
</dbReference>
<dbReference type="InterPro" id="IPR045920">
    <property type="entry name" value="DUF6339"/>
</dbReference>
<evidence type="ECO:0000313" key="2">
    <source>
        <dbReference type="Proteomes" id="UP001305606"/>
    </source>
</evidence>